<comment type="caution">
    <text evidence="7">The sequence shown here is derived from an EMBL/GenBank/DDBJ whole genome shotgun (WGS) entry which is preliminary data.</text>
</comment>
<evidence type="ECO:0000313" key="8">
    <source>
        <dbReference type="Proteomes" id="UP001187192"/>
    </source>
</evidence>
<dbReference type="InterPro" id="IPR000648">
    <property type="entry name" value="Oxysterol-bd"/>
</dbReference>
<keyword evidence="6" id="KW-0732">Signal</keyword>
<dbReference type="FunFam" id="2.40.160.120:FF:000011">
    <property type="entry name" value="Oxysterol-binding protein-related protein 4C"/>
    <property type="match status" value="1"/>
</dbReference>
<keyword evidence="4" id="KW-0446">Lipid-binding</keyword>
<feature type="signal peptide" evidence="6">
    <location>
        <begin position="1"/>
        <end position="24"/>
    </location>
</feature>
<evidence type="ECO:0000256" key="4">
    <source>
        <dbReference type="ARBA" id="ARBA00023121"/>
    </source>
</evidence>
<gene>
    <name evidence="7" type="ORF">TIFTF001_031165</name>
</gene>
<evidence type="ECO:0000256" key="6">
    <source>
        <dbReference type="SAM" id="SignalP"/>
    </source>
</evidence>
<feature type="chain" id="PRO_5041695071" description="Oxysterol-binding protein" evidence="6">
    <location>
        <begin position="25"/>
        <end position="407"/>
    </location>
</feature>
<sequence>MFSSQLLYIVFLLILLLLLLVTECKTTARSDFLHINVLLRTFFVALCRISLFPLLGVPECPYGRHSNAQDIEQTEEKKIVLSKPLSLDQGDSPHGDHKPPNLIQRVLSLFKDIRPGSDLTTMQLPPLFNLPKSHLQVYGESVYCVGKDMLGKCSSGESPVERFIAVVAWSISTDRPWIFGFVPYNSILGETHHVSRGTLNVLFEQISHHPPVTALHATDEEQHLELLWCQHAVPKFYGTSVEVVVHGKRELKLLNQGETYAFKPPKLSIKFLPVPKTEWAGTQRIRCKETDLEAEFSYGEKSFLGYKGNPRSVKGKIFFSSSSKPIFEIDGHWDNVVNEGILSKDWGKAREAKKAVEERQRELLRERKSRGETWVPKHFIVSCTNKDGWDCSPIEKIVPPAPIVVPL</sequence>
<keyword evidence="3" id="KW-0445">Lipid transport</keyword>
<dbReference type="EMBL" id="BTGU01000122">
    <property type="protein sequence ID" value="GMN62073.1"/>
    <property type="molecule type" value="Genomic_DNA"/>
</dbReference>
<dbReference type="GO" id="GO:0016020">
    <property type="term" value="C:membrane"/>
    <property type="evidence" value="ECO:0007669"/>
    <property type="project" value="TreeGrafter"/>
</dbReference>
<evidence type="ECO:0000256" key="5">
    <source>
        <dbReference type="RuleBase" id="RU003844"/>
    </source>
</evidence>
<dbReference type="AlphaFoldDB" id="A0AA88J0M3"/>
<dbReference type="Pfam" id="PF01237">
    <property type="entry name" value="Oxysterol_BP"/>
    <property type="match status" value="1"/>
</dbReference>
<dbReference type="FunFam" id="3.30.70.3490:FF:000007">
    <property type="entry name" value="Oxysterol-binding protein-related protein 4B"/>
    <property type="match status" value="1"/>
</dbReference>
<dbReference type="GO" id="GO:0032934">
    <property type="term" value="F:sterol binding"/>
    <property type="evidence" value="ECO:0007669"/>
    <property type="project" value="TreeGrafter"/>
</dbReference>
<name>A0AA88J0M3_FICCA</name>
<evidence type="ECO:0008006" key="9">
    <source>
        <dbReference type="Google" id="ProtNLM"/>
    </source>
</evidence>
<dbReference type="GO" id="GO:0006869">
    <property type="term" value="P:lipid transport"/>
    <property type="evidence" value="ECO:0007669"/>
    <property type="project" value="UniProtKB-KW"/>
</dbReference>
<proteinExistence type="inferred from homology"/>
<comment type="function">
    <text evidence="1">May be involved in the transport of sterols.</text>
</comment>
<organism evidence="7 8">
    <name type="scientific">Ficus carica</name>
    <name type="common">Common fig</name>
    <dbReference type="NCBI Taxonomy" id="3494"/>
    <lineage>
        <taxon>Eukaryota</taxon>
        <taxon>Viridiplantae</taxon>
        <taxon>Streptophyta</taxon>
        <taxon>Embryophyta</taxon>
        <taxon>Tracheophyta</taxon>
        <taxon>Spermatophyta</taxon>
        <taxon>Magnoliopsida</taxon>
        <taxon>eudicotyledons</taxon>
        <taxon>Gunneridae</taxon>
        <taxon>Pentapetalae</taxon>
        <taxon>rosids</taxon>
        <taxon>fabids</taxon>
        <taxon>Rosales</taxon>
        <taxon>Moraceae</taxon>
        <taxon>Ficeae</taxon>
        <taxon>Ficus</taxon>
    </lineage>
</organism>
<dbReference type="PANTHER" id="PTHR10972">
    <property type="entry name" value="OXYSTEROL-BINDING PROTEIN-RELATED"/>
    <property type="match status" value="1"/>
</dbReference>
<dbReference type="InterPro" id="IPR037239">
    <property type="entry name" value="OSBP_sf"/>
</dbReference>
<reference evidence="7" key="1">
    <citation type="submission" date="2023-07" db="EMBL/GenBank/DDBJ databases">
        <title>draft genome sequence of fig (Ficus carica).</title>
        <authorList>
            <person name="Takahashi T."/>
            <person name="Nishimura K."/>
        </authorList>
    </citation>
    <scope>NUCLEOTIDE SEQUENCE</scope>
</reference>
<comment type="similarity">
    <text evidence="2 5">Belongs to the OSBP family.</text>
</comment>
<accession>A0AA88J0M3</accession>
<dbReference type="GO" id="GO:0005829">
    <property type="term" value="C:cytosol"/>
    <property type="evidence" value="ECO:0007669"/>
    <property type="project" value="TreeGrafter"/>
</dbReference>
<evidence type="ECO:0000256" key="1">
    <source>
        <dbReference type="ARBA" id="ARBA00003361"/>
    </source>
</evidence>
<dbReference type="SUPFAM" id="SSF144000">
    <property type="entry name" value="Oxysterol-binding protein-like"/>
    <property type="match status" value="1"/>
</dbReference>
<dbReference type="InterPro" id="IPR018494">
    <property type="entry name" value="Oxysterol-bd_CS"/>
</dbReference>
<dbReference type="Gene3D" id="2.40.160.120">
    <property type="match status" value="1"/>
</dbReference>
<protein>
    <recommendedName>
        <fullName evidence="9">Oxysterol-binding protein</fullName>
    </recommendedName>
</protein>
<dbReference type="PANTHER" id="PTHR10972:SF102">
    <property type="entry name" value="OXYSTEROL-BINDING PROTEIN"/>
    <property type="match status" value="1"/>
</dbReference>
<evidence type="ECO:0000313" key="7">
    <source>
        <dbReference type="EMBL" id="GMN62073.1"/>
    </source>
</evidence>
<evidence type="ECO:0000256" key="2">
    <source>
        <dbReference type="ARBA" id="ARBA00008842"/>
    </source>
</evidence>
<dbReference type="PROSITE" id="PS01013">
    <property type="entry name" value="OSBP"/>
    <property type="match status" value="1"/>
</dbReference>
<keyword evidence="8" id="KW-1185">Reference proteome</keyword>
<dbReference type="Proteomes" id="UP001187192">
    <property type="component" value="Unassembled WGS sequence"/>
</dbReference>
<evidence type="ECO:0000256" key="3">
    <source>
        <dbReference type="ARBA" id="ARBA00023055"/>
    </source>
</evidence>
<keyword evidence="3" id="KW-0813">Transport</keyword>